<accession>A0ABD6CU46</accession>
<sequence>MEDLDEDEPLLETIRSELSDSIAIAVAPTTEAELTTDLRDAIVTEAQSRYVELQTMSAALAREIDQLEAALSTVTPILEWLVDANETPPTKLDFDALQARHATLETHRDSCETLLTDRQAFLHQTTSRAAKAGITHHTLIEYLYQDFPVDHPVLSTGIRLDDLCAESQQTVRSHLIQRV</sequence>
<evidence type="ECO:0000313" key="2">
    <source>
        <dbReference type="EMBL" id="MFD1600592.1"/>
    </source>
</evidence>
<gene>
    <name evidence="2" type="ORF">ACFSBX_16760</name>
</gene>
<name>A0ABD6CU46_9EURY</name>
<organism evidence="2 3">
    <name type="scientific">Halobellus rarus</name>
    <dbReference type="NCBI Taxonomy" id="1126237"/>
    <lineage>
        <taxon>Archaea</taxon>
        <taxon>Methanobacteriati</taxon>
        <taxon>Methanobacteriota</taxon>
        <taxon>Stenosarchaea group</taxon>
        <taxon>Halobacteria</taxon>
        <taxon>Halobacteriales</taxon>
        <taxon>Haloferacaceae</taxon>
        <taxon>Halobellus</taxon>
    </lineage>
</organism>
<protein>
    <recommendedName>
        <fullName evidence="1">DUF7260 domain-containing protein</fullName>
    </recommendedName>
</protein>
<dbReference type="EMBL" id="JBHUDK010000016">
    <property type="protein sequence ID" value="MFD1600592.1"/>
    <property type="molecule type" value="Genomic_DNA"/>
</dbReference>
<feature type="domain" description="DUF7260" evidence="1">
    <location>
        <begin position="3"/>
        <end position="168"/>
    </location>
</feature>
<keyword evidence="3" id="KW-1185">Reference proteome</keyword>
<dbReference type="RefSeq" id="WP_390278216.1">
    <property type="nucleotide sequence ID" value="NZ_JBHUDK010000016.1"/>
</dbReference>
<dbReference type="InterPro" id="IPR055684">
    <property type="entry name" value="DUF7260"/>
</dbReference>
<evidence type="ECO:0000259" key="1">
    <source>
        <dbReference type="Pfam" id="PF23921"/>
    </source>
</evidence>
<dbReference type="AlphaFoldDB" id="A0ABD6CU46"/>
<proteinExistence type="predicted"/>
<reference evidence="2 3" key="1">
    <citation type="journal article" date="2019" name="Int. J. Syst. Evol. Microbiol.">
        <title>The Global Catalogue of Microorganisms (GCM) 10K type strain sequencing project: providing services to taxonomists for standard genome sequencing and annotation.</title>
        <authorList>
            <consortium name="The Broad Institute Genomics Platform"/>
            <consortium name="The Broad Institute Genome Sequencing Center for Infectious Disease"/>
            <person name="Wu L."/>
            <person name="Ma J."/>
        </authorList>
    </citation>
    <scope>NUCLEOTIDE SEQUENCE [LARGE SCALE GENOMIC DNA]</scope>
    <source>
        <strain evidence="2 3">CGMCC 1.12121</strain>
    </source>
</reference>
<comment type="caution">
    <text evidence="2">The sequence shown here is derived from an EMBL/GenBank/DDBJ whole genome shotgun (WGS) entry which is preliminary data.</text>
</comment>
<dbReference type="Proteomes" id="UP001597085">
    <property type="component" value="Unassembled WGS sequence"/>
</dbReference>
<evidence type="ECO:0000313" key="3">
    <source>
        <dbReference type="Proteomes" id="UP001597085"/>
    </source>
</evidence>
<dbReference type="Pfam" id="PF23921">
    <property type="entry name" value="DUF7260"/>
    <property type="match status" value="1"/>
</dbReference>